<evidence type="ECO:0000313" key="3">
    <source>
        <dbReference type="Proteomes" id="UP000756387"/>
    </source>
</evidence>
<accession>A0ABR9RV70</accession>
<sequence>MTSPVTSPVARPLTVSTEITRLALVATSDGGCRLTGGGGVFRAVLQRRLERGARVALVPERALLLSGDQVALTVVVDPGLRLELVETGGTVAYDMRGGRAGWRTSFQVGPGATVVHETLPWVSAAGSDVERSLEVELEVGARALVRETLVLGRHGEEPGRLRSRTHVRRDGADVLVEELDAADLAPHRVLDQVASYGDFRPASVSPAVPAHTRADAIATHLPPAAPGVTCLELASGDTIWRRLDDHAHAAAAGLDRIFASLR</sequence>
<dbReference type="RefSeq" id="WP_319804654.1">
    <property type="nucleotide sequence ID" value="NZ_JADCSA010000012.1"/>
</dbReference>
<dbReference type="Pfam" id="PF01774">
    <property type="entry name" value="UreD"/>
    <property type="match status" value="1"/>
</dbReference>
<evidence type="ECO:0000256" key="1">
    <source>
        <dbReference type="ARBA" id="ARBA00023186"/>
    </source>
</evidence>
<reference evidence="2 3" key="1">
    <citation type="submission" date="2020-10" db="EMBL/GenBank/DDBJ databases">
        <title>Nocardioides sp. isolated from sludge.</title>
        <authorList>
            <person name="Zhang X."/>
        </authorList>
    </citation>
    <scope>NUCLEOTIDE SEQUENCE [LARGE SCALE GENOMIC DNA]</scope>
    <source>
        <strain evidence="2 3">Y6</strain>
    </source>
</reference>
<dbReference type="InterPro" id="IPR002669">
    <property type="entry name" value="UreD"/>
</dbReference>
<name>A0ABR9RV70_9ACTN</name>
<evidence type="ECO:0000313" key="2">
    <source>
        <dbReference type="EMBL" id="MBE7325454.1"/>
    </source>
</evidence>
<protein>
    <submittedName>
        <fullName evidence="2">Urease accessory protein UreD</fullName>
    </submittedName>
</protein>
<keyword evidence="3" id="KW-1185">Reference proteome</keyword>
<organism evidence="2 3">
    <name type="scientific">Nocardioides malaquae</name>
    <dbReference type="NCBI Taxonomy" id="2773426"/>
    <lineage>
        <taxon>Bacteria</taxon>
        <taxon>Bacillati</taxon>
        <taxon>Actinomycetota</taxon>
        <taxon>Actinomycetes</taxon>
        <taxon>Propionibacteriales</taxon>
        <taxon>Nocardioidaceae</taxon>
        <taxon>Nocardioides</taxon>
    </lineage>
</organism>
<comment type="caution">
    <text evidence="2">The sequence shown here is derived from an EMBL/GenBank/DDBJ whole genome shotgun (WGS) entry which is preliminary data.</text>
</comment>
<gene>
    <name evidence="2" type="ORF">IEQ44_12405</name>
</gene>
<dbReference type="EMBL" id="JADCSA010000012">
    <property type="protein sequence ID" value="MBE7325454.1"/>
    <property type="molecule type" value="Genomic_DNA"/>
</dbReference>
<keyword evidence="1" id="KW-0143">Chaperone</keyword>
<proteinExistence type="predicted"/>
<dbReference type="Proteomes" id="UP000756387">
    <property type="component" value="Unassembled WGS sequence"/>
</dbReference>